<keyword evidence="1" id="KW-0819">tRNA processing</keyword>
<keyword evidence="6" id="KW-1185">Reference proteome</keyword>
<evidence type="ECO:0000313" key="5">
    <source>
        <dbReference type="EMBL" id="KAL0064709.1"/>
    </source>
</evidence>
<dbReference type="CDD" id="cd10540">
    <property type="entry name" value="SET_SpSet7-like"/>
    <property type="match status" value="1"/>
</dbReference>
<dbReference type="PROSITE" id="PS50280">
    <property type="entry name" value="SET"/>
    <property type="match status" value="1"/>
</dbReference>
<dbReference type="SMART" id="SM00317">
    <property type="entry name" value="SET"/>
    <property type="match status" value="1"/>
</dbReference>
<dbReference type="Gene3D" id="3.40.140.10">
    <property type="entry name" value="Cytidine Deaminase, domain 2"/>
    <property type="match status" value="1"/>
</dbReference>
<feature type="domain" description="CMP/dCMP-type deaminase" evidence="4">
    <location>
        <begin position="311"/>
        <end position="445"/>
    </location>
</feature>
<dbReference type="SUPFAM" id="SSF53927">
    <property type="entry name" value="Cytidine deaminase-like"/>
    <property type="match status" value="1"/>
</dbReference>
<dbReference type="PANTHER" id="PTHR11079">
    <property type="entry name" value="CYTOSINE DEAMINASE FAMILY MEMBER"/>
    <property type="match status" value="1"/>
</dbReference>
<organism evidence="5 6">
    <name type="scientific">Marasmius tenuissimus</name>
    <dbReference type="NCBI Taxonomy" id="585030"/>
    <lineage>
        <taxon>Eukaryota</taxon>
        <taxon>Fungi</taxon>
        <taxon>Dikarya</taxon>
        <taxon>Basidiomycota</taxon>
        <taxon>Agaricomycotina</taxon>
        <taxon>Agaricomycetes</taxon>
        <taxon>Agaricomycetidae</taxon>
        <taxon>Agaricales</taxon>
        <taxon>Marasmiineae</taxon>
        <taxon>Marasmiaceae</taxon>
        <taxon>Marasmius</taxon>
    </lineage>
</organism>
<dbReference type="InterPro" id="IPR046341">
    <property type="entry name" value="SET_dom_sf"/>
</dbReference>
<name>A0ABR2ZUG9_9AGAR</name>
<dbReference type="Pfam" id="PF00383">
    <property type="entry name" value="dCMP_cyt_deam_1"/>
    <property type="match status" value="1"/>
</dbReference>
<feature type="domain" description="SET" evidence="3">
    <location>
        <begin position="7"/>
        <end position="126"/>
    </location>
</feature>
<comment type="caution">
    <text evidence="5">The sequence shown here is derived from an EMBL/GenBank/DDBJ whole genome shotgun (WGS) entry which is preliminary data.</text>
</comment>
<dbReference type="PROSITE" id="PS51747">
    <property type="entry name" value="CYT_DCMP_DEAMINASES_2"/>
    <property type="match status" value="1"/>
</dbReference>
<accession>A0ABR2ZUG9</accession>
<sequence>MSSSSKPPQHLNSTGCHIQVTPGKGRGVFASRPITSNTLIEISPVLLFTKDEYERYGKHTVLDHYTFIWKDGTASGKMALALGLGSLFNHYPHPNVSYTLDTSTDSIQYRTCRDVEEGEELCIYYGSQLWFEEAENGVDGSSLSEEEEDGWGGLSMVAGEGTSHNMDPHEIIDEEQLPFTRIKPPPEEETLEDVRTAPAWVIDVPDPRYITALLKWLKKTGLDSPDLGHLKRIRKYDNKTTLLLCLATGDDDSPPSVPDDLLPNPSIHQHPVPLSSALTPTQLTLKSTFWPTYYTPRKKDQVEDWTRAQCDWAWEAMRRAVAEGKKARAKGEGLTDTRFEQLPIGAYVPAPFQLDDNQNDNGFSGFDTRTSTSHPLRHAVLNLVRDLGESHHNKAESNTSSYLLTSRSIFLTHEPCIMCTMALLHSRVKEVFYLIPMARTGGCGGDGAGTCPPIPWLKGVNHRFEICRWTGEGRGIDSEGLRIDEDLDA</sequence>
<dbReference type="CDD" id="cd01285">
    <property type="entry name" value="nucleoside_deaminase"/>
    <property type="match status" value="1"/>
</dbReference>
<comment type="similarity">
    <text evidence="2">Belongs to the cytidine and deoxycytidylate deaminase family. ADAT3 subfamily.</text>
</comment>
<reference evidence="5 6" key="1">
    <citation type="submission" date="2024-05" db="EMBL/GenBank/DDBJ databases">
        <title>A draft genome resource for the thread blight pathogen Marasmius tenuissimus strain MS-2.</title>
        <authorList>
            <person name="Yulfo-Soto G.E."/>
            <person name="Baruah I.K."/>
            <person name="Amoako-Attah I."/>
            <person name="Bukari Y."/>
            <person name="Meinhardt L.W."/>
            <person name="Bailey B.A."/>
            <person name="Cohen S.P."/>
        </authorList>
    </citation>
    <scope>NUCLEOTIDE SEQUENCE [LARGE SCALE GENOMIC DNA]</scope>
    <source>
        <strain evidence="5 6">MS-2</strain>
    </source>
</reference>
<evidence type="ECO:0000259" key="4">
    <source>
        <dbReference type="PROSITE" id="PS51747"/>
    </source>
</evidence>
<evidence type="ECO:0000256" key="1">
    <source>
        <dbReference type="ARBA" id="ARBA00022694"/>
    </source>
</evidence>
<dbReference type="InterPro" id="IPR002125">
    <property type="entry name" value="CMP_dCMP_dom"/>
</dbReference>
<dbReference type="InterPro" id="IPR001214">
    <property type="entry name" value="SET_dom"/>
</dbReference>
<dbReference type="PANTHER" id="PTHR11079:SF156">
    <property type="entry name" value="INACTIVE TRNA-SPECIFIC ADENOSINE DEAMINASE-LIKE PROTEIN 3-RELATED"/>
    <property type="match status" value="1"/>
</dbReference>
<evidence type="ECO:0000313" key="6">
    <source>
        <dbReference type="Proteomes" id="UP001437256"/>
    </source>
</evidence>
<dbReference type="Pfam" id="PF00856">
    <property type="entry name" value="SET"/>
    <property type="match status" value="1"/>
</dbReference>
<dbReference type="Gene3D" id="2.170.270.10">
    <property type="entry name" value="SET domain"/>
    <property type="match status" value="1"/>
</dbReference>
<evidence type="ECO:0000259" key="3">
    <source>
        <dbReference type="PROSITE" id="PS50280"/>
    </source>
</evidence>
<evidence type="ECO:0000256" key="2">
    <source>
        <dbReference type="ARBA" id="ARBA00038160"/>
    </source>
</evidence>
<dbReference type="InterPro" id="IPR016193">
    <property type="entry name" value="Cytidine_deaminase-like"/>
</dbReference>
<proteinExistence type="inferred from homology"/>
<dbReference type="EMBL" id="JBBXMP010000058">
    <property type="protein sequence ID" value="KAL0064709.1"/>
    <property type="molecule type" value="Genomic_DNA"/>
</dbReference>
<dbReference type="SUPFAM" id="SSF82199">
    <property type="entry name" value="SET domain"/>
    <property type="match status" value="1"/>
</dbReference>
<protein>
    <submittedName>
        <fullName evidence="5">tRNA-specific adenosine deaminase subunit tad3</fullName>
    </submittedName>
</protein>
<gene>
    <name evidence="5" type="primary">TAD3</name>
    <name evidence="5" type="ORF">AAF712_008407</name>
</gene>
<dbReference type="Proteomes" id="UP001437256">
    <property type="component" value="Unassembled WGS sequence"/>
</dbReference>